<evidence type="ECO:0000256" key="2">
    <source>
        <dbReference type="ARBA" id="ARBA00022679"/>
    </source>
</evidence>
<comment type="pathway">
    <text evidence="4">Amino-acid biosynthesis; L-arginine biosynthesis; N(2)-acetyl-L-ornithine from L-glutamate: step 4/4.</text>
</comment>
<sequence>MKNSQSDNTDQSFVPPVLPTYARADVAFVRGEGVYAYDAQDNRYLDFGSGIGVNNLGFCHPALVKALTEQAGKIWHTSNLYRIEGQERLAERLTRECFADSMFFTNSGAEAMECAIKMARKFHDDNGDPDRFRIITFEGCFHGRTLATIAAAGSEKLIKGFGPMPDGFDHVPFYKDMSKVEEHITEETAAILIEPVQGEGGIRPVSRENLEILRKLCDKHGILLMFDEVQCGMGRTGKLFAYQHSAIKPDILATAKGIGGGFPLGACMATDRVAQCMKAGTHGSTYGGNPLAMAVGNAVLDVVLADGFMEHVDQMSYELRKALVKLGSSYPDVIDVVRGKGLMLGLKLHTPVPDFVGTALKNGLMLVGAADNTVRLLPPLIVTEEQVEEAIGLLDKTCTDLKKALDAKKADSDTGD</sequence>
<keyword evidence="3 4" id="KW-0663">Pyridoxal phosphate</keyword>
<keyword evidence="2 4" id="KW-0808">Transferase</keyword>
<evidence type="ECO:0000313" key="5">
    <source>
        <dbReference type="EMBL" id="TPD57392.1"/>
    </source>
</evidence>
<keyword evidence="4" id="KW-0055">Arginine biosynthesis</keyword>
<dbReference type="InterPro" id="IPR005814">
    <property type="entry name" value="Aminotrans_3"/>
</dbReference>
<dbReference type="Pfam" id="PF00202">
    <property type="entry name" value="Aminotran_3"/>
    <property type="match status" value="1"/>
</dbReference>
<dbReference type="CDD" id="cd00610">
    <property type="entry name" value="OAT_like"/>
    <property type="match status" value="1"/>
</dbReference>
<dbReference type="Gene3D" id="3.40.640.10">
    <property type="entry name" value="Type I PLP-dependent aspartate aminotransferase-like (Major domain)"/>
    <property type="match status" value="1"/>
</dbReference>
<protein>
    <recommendedName>
        <fullName evidence="4">Acetylornithine aminotransferase</fullName>
        <shortName evidence="4">ACOAT</shortName>
        <ecNumber evidence="4">2.6.1.11</ecNumber>
    </recommendedName>
</protein>
<feature type="binding site" evidence="4">
    <location>
        <position position="144"/>
    </location>
    <ligand>
        <name>N(2)-acetyl-L-ornithine</name>
        <dbReference type="ChEBI" id="CHEBI:57805"/>
    </ligand>
</feature>
<dbReference type="GO" id="GO:0006526">
    <property type="term" value="P:L-arginine biosynthetic process"/>
    <property type="evidence" value="ECO:0007669"/>
    <property type="project" value="UniProtKB-UniRule"/>
</dbReference>
<feature type="binding site" evidence="4">
    <location>
        <position position="284"/>
    </location>
    <ligand>
        <name>N(2)-acetyl-L-ornithine</name>
        <dbReference type="ChEBI" id="CHEBI:57805"/>
    </ligand>
</feature>
<dbReference type="NCBIfam" id="TIGR00707">
    <property type="entry name" value="argD"/>
    <property type="match status" value="1"/>
</dbReference>
<keyword evidence="4" id="KW-0028">Amino-acid biosynthesis</keyword>
<evidence type="ECO:0000256" key="3">
    <source>
        <dbReference type="ARBA" id="ARBA00022898"/>
    </source>
</evidence>
<dbReference type="PIRSF" id="PIRSF000521">
    <property type="entry name" value="Transaminase_4ab_Lys_Orn"/>
    <property type="match status" value="1"/>
</dbReference>
<dbReference type="RefSeq" id="WP_139941707.1">
    <property type="nucleotide sequence ID" value="NZ_JBHSYP010000005.1"/>
</dbReference>
<gene>
    <name evidence="4" type="primary">argD</name>
    <name evidence="5" type="ORF">FIV46_14805</name>
</gene>
<dbReference type="EC" id="2.6.1.11" evidence="4"/>
<dbReference type="GO" id="GO:0042802">
    <property type="term" value="F:identical protein binding"/>
    <property type="evidence" value="ECO:0007669"/>
    <property type="project" value="TreeGrafter"/>
</dbReference>
<keyword evidence="4" id="KW-0963">Cytoplasm</keyword>
<accession>A0A501PBL3</accession>
<organism evidence="5 6">
    <name type="scientific">Emcibacter nanhaiensis</name>
    <dbReference type="NCBI Taxonomy" id="1505037"/>
    <lineage>
        <taxon>Bacteria</taxon>
        <taxon>Pseudomonadati</taxon>
        <taxon>Pseudomonadota</taxon>
        <taxon>Alphaproteobacteria</taxon>
        <taxon>Emcibacterales</taxon>
        <taxon>Emcibacteraceae</taxon>
        <taxon>Emcibacter</taxon>
    </lineage>
</organism>
<dbReference type="InterPro" id="IPR049704">
    <property type="entry name" value="Aminotrans_3_PPA_site"/>
</dbReference>
<dbReference type="InterPro" id="IPR004636">
    <property type="entry name" value="AcOrn/SuccOrn_fam"/>
</dbReference>
<dbReference type="InterPro" id="IPR015424">
    <property type="entry name" value="PyrdxlP-dep_Trfase"/>
</dbReference>
<dbReference type="InterPro" id="IPR015422">
    <property type="entry name" value="PyrdxlP-dep_Trfase_small"/>
</dbReference>
<proteinExistence type="inferred from homology"/>
<dbReference type="GO" id="GO:0030170">
    <property type="term" value="F:pyridoxal phosphate binding"/>
    <property type="evidence" value="ECO:0007669"/>
    <property type="project" value="InterPro"/>
</dbReference>
<keyword evidence="1 4" id="KW-0032">Aminotransferase</keyword>
<dbReference type="UniPathway" id="UPA00068">
    <property type="reaction ID" value="UER00109"/>
</dbReference>
<dbReference type="EMBL" id="VFIY01000018">
    <property type="protein sequence ID" value="TPD57392.1"/>
    <property type="molecule type" value="Genomic_DNA"/>
</dbReference>
<dbReference type="FunFam" id="3.40.640.10:FF:000004">
    <property type="entry name" value="Acetylornithine aminotransferase"/>
    <property type="match status" value="1"/>
</dbReference>
<dbReference type="PANTHER" id="PTHR11986">
    <property type="entry name" value="AMINOTRANSFERASE CLASS III"/>
    <property type="match status" value="1"/>
</dbReference>
<evidence type="ECO:0000313" key="6">
    <source>
        <dbReference type="Proteomes" id="UP000319148"/>
    </source>
</evidence>
<dbReference type="Proteomes" id="UP000319148">
    <property type="component" value="Unassembled WGS sequence"/>
</dbReference>
<dbReference type="PANTHER" id="PTHR11986:SF113">
    <property type="entry name" value="SUCCINYLORNITHINE TRANSAMINASE"/>
    <property type="match status" value="1"/>
</dbReference>
<feature type="binding site" evidence="4">
    <location>
        <position position="285"/>
    </location>
    <ligand>
        <name>pyridoxal 5'-phosphate</name>
        <dbReference type="ChEBI" id="CHEBI:597326"/>
    </ligand>
</feature>
<comment type="caution">
    <text evidence="5">The sequence shown here is derived from an EMBL/GenBank/DDBJ whole genome shotgun (WGS) entry which is preliminary data.</text>
</comment>
<keyword evidence="6" id="KW-1185">Reference proteome</keyword>
<evidence type="ECO:0000256" key="4">
    <source>
        <dbReference type="HAMAP-Rule" id="MF_01107"/>
    </source>
</evidence>
<comment type="subcellular location">
    <subcellularLocation>
        <location evidence="4">Cytoplasm</location>
    </subcellularLocation>
</comment>
<feature type="binding site" evidence="4">
    <location>
        <begin position="108"/>
        <end position="109"/>
    </location>
    <ligand>
        <name>pyridoxal 5'-phosphate</name>
        <dbReference type="ChEBI" id="CHEBI:597326"/>
    </ligand>
</feature>
<dbReference type="HAMAP" id="MF_01107">
    <property type="entry name" value="ArgD_aminotrans_3"/>
    <property type="match status" value="1"/>
</dbReference>
<dbReference type="AlphaFoldDB" id="A0A501PBL3"/>
<feature type="binding site" evidence="4">
    <location>
        <position position="141"/>
    </location>
    <ligand>
        <name>pyridoxal 5'-phosphate</name>
        <dbReference type="ChEBI" id="CHEBI:597326"/>
    </ligand>
</feature>
<comment type="cofactor">
    <cofactor evidence="4">
        <name>pyridoxal 5'-phosphate</name>
        <dbReference type="ChEBI" id="CHEBI:597326"/>
    </cofactor>
    <text evidence="4">Binds 1 pyridoxal phosphate per subunit.</text>
</comment>
<evidence type="ECO:0000256" key="1">
    <source>
        <dbReference type="ARBA" id="ARBA00022576"/>
    </source>
</evidence>
<feature type="binding site" evidence="4">
    <location>
        <begin position="227"/>
        <end position="230"/>
    </location>
    <ligand>
        <name>pyridoxal 5'-phosphate</name>
        <dbReference type="ChEBI" id="CHEBI:597326"/>
    </ligand>
</feature>
<feature type="modified residue" description="N6-(pyridoxal phosphate)lysine" evidence="4">
    <location>
        <position position="256"/>
    </location>
</feature>
<name>A0A501PBL3_9PROT</name>
<dbReference type="NCBIfam" id="NF002325">
    <property type="entry name" value="PRK01278.1"/>
    <property type="match status" value="1"/>
</dbReference>
<dbReference type="GO" id="GO:0003992">
    <property type="term" value="F:N2-acetyl-L-ornithine:2-oxoglutarate 5-aminotransferase activity"/>
    <property type="evidence" value="ECO:0007669"/>
    <property type="project" value="UniProtKB-UniRule"/>
</dbReference>
<dbReference type="Gene3D" id="3.90.1150.10">
    <property type="entry name" value="Aspartate Aminotransferase, domain 1"/>
    <property type="match status" value="1"/>
</dbReference>
<dbReference type="OrthoDB" id="9801834at2"/>
<dbReference type="GO" id="GO:0005737">
    <property type="term" value="C:cytoplasm"/>
    <property type="evidence" value="ECO:0007669"/>
    <property type="project" value="UniProtKB-SubCell"/>
</dbReference>
<dbReference type="InterPro" id="IPR050103">
    <property type="entry name" value="Class-III_PLP-dep_AT"/>
</dbReference>
<comment type="subunit">
    <text evidence="4">Homodimer.</text>
</comment>
<comment type="miscellaneous">
    <text evidence="4">May also have succinyldiaminopimelate aminotransferase activity, thus carrying out the corresponding step in lysine biosynthesis.</text>
</comment>
<reference evidence="6" key="1">
    <citation type="submission" date="2019-06" db="EMBL/GenBank/DDBJ databases">
        <title>The complete genome of Emcibacter congregatus ZYLT.</title>
        <authorList>
            <person name="Zhao Z."/>
        </authorList>
    </citation>
    <scope>NUCLEOTIDE SEQUENCE [LARGE SCALE GENOMIC DNA]</scope>
    <source>
        <strain evidence="6">MCCC 1A06723</strain>
    </source>
</reference>
<dbReference type="PROSITE" id="PS00600">
    <property type="entry name" value="AA_TRANSFER_CLASS_3"/>
    <property type="match status" value="1"/>
</dbReference>
<dbReference type="SUPFAM" id="SSF53383">
    <property type="entry name" value="PLP-dependent transferases"/>
    <property type="match status" value="1"/>
</dbReference>
<comment type="similarity">
    <text evidence="4">Belongs to the class-III pyridoxal-phosphate-dependent aminotransferase family. ArgD subfamily.</text>
</comment>
<comment type="catalytic activity">
    <reaction evidence="4">
        <text>N(2)-acetyl-L-ornithine + 2-oxoglutarate = N-acetyl-L-glutamate 5-semialdehyde + L-glutamate</text>
        <dbReference type="Rhea" id="RHEA:18049"/>
        <dbReference type="ChEBI" id="CHEBI:16810"/>
        <dbReference type="ChEBI" id="CHEBI:29123"/>
        <dbReference type="ChEBI" id="CHEBI:29985"/>
        <dbReference type="ChEBI" id="CHEBI:57805"/>
        <dbReference type="EC" id="2.6.1.11"/>
    </reaction>
</comment>
<dbReference type="InterPro" id="IPR015421">
    <property type="entry name" value="PyrdxlP-dep_Trfase_major"/>
</dbReference>